<evidence type="ECO:0000313" key="2">
    <source>
        <dbReference type="Proteomes" id="UP001056120"/>
    </source>
</evidence>
<dbReference type="EMBL" id="CM042033">
    <property type="protein sequence ID" value="KAI3774266.1"/>
    <property type="molecule type" value="Genomic_DNA"/>
</dbReference>
<accession>A0ACB9FU33</accession>
<sequence length="134" mass="15256">MPAVTTLLQFTFRCRIQPFDSSSSSMGNRFCNQFTSFFSGSNKAIEDSDRWERGRDGCGLINMSMSSRKCWRGRLCSKFLDVCNIFYHSLYVVECDQVIKAMVIILEPVVLNMVGLPMRQGENDKSESDADDHC</sequence>
<protein>
    <submittedName>
        <fullName evidence="1">Uncharacterized protein</fullName>
    </submittedName>
</protein>
<proteinExistence type="predicted"/>
<evidence type="ECO:0000313" key="1">
    <source>
        <dbReference type="EMBL" id="KAI3774266.1"/>
    </source>
</evidence>
<keyword evidence="2" id="KW-1185">Reference proteome</keyword>
<reference evidence="2" key="1">
    <citation type="journal article" date="2022" name="Mol. Ecol. Resour.">
        <title>The genomes of chicory, endive, great burdock and yacon provide insights into Asteraceae palaeo-polyploidization history and plant inulin production.</title>
        <authorList>
            <person name="Fan W."/>
            <person name="Wang S."/>
            <person name="Wang H."/>
            <person name="Wang A."/>
            <person name="Jiang F."/>
            <person name="Liu H."/>
            <person name="Zhao H."/>
            <person name="Xu D."/>
            <person name="Zhang Y."/>
        </authorList>
    </citation>
    <scope>NUCLEOTIDE SEQUENCE [LARGE SCALE GENOMIC DNA]</scope>
    <source>
        <strain evidence="2">cv. Yunnan</strain>
    </source>
</reference>
<gene>
    <name evidence="1" type="ORF">L1987_48814</name>
</gene>
<name>A0ACB9FU33_9ASTR</name>
<organism evidence="1 2">
    <name type="scientific">Smallanthus sonchifolius</name>
    <dbReference type="NCBI Taxonomy" id="185202"/>
    <lineage>
        <taxon>Eukaryota</taxon>
        <taxon>Viridiplantae</taxon>
        <taxon>Streptophyta</taxon>
        <taxon>Embryophyta</taxon>
        <taxon>Tracheophyta</taxon>
        <taxon>Spermatophyta</taxon>
        <taxon>Magnoliopsida</taxon>
        <taxon>eudicotyledons</taxon>
        <taxon>Gunneridae</taxon>
        <taxon>Pentapetalae</taxon>
        <taxon>asterids</taxon>
        <taxon>campanulids</taxon>
        <taxon>Asterales</taxon>
        <taxon>Asteraceae</taxon>
        <taxon>Asteroideae</taxon>
        <taxon>Heliantheae alliance</taxon>
        <taxon>Millerieae</taxon>
        <taxon>Smallanthus</taxon>
    </lineage>
</organism>
<reference evidence="1 2" key="2">
    <citation type="journal article" date="2022" name="Mol. Ecol. Resour.">
        <title>The genomes of chicory, endive, great burdock and yacon provide insights into Asteraceae paleo-polyploidization history and plant inulin production.</title>
        <authorList>
            <person name="Fan W."/>
            <person name="Wang S."/>
            <person name="Wang H."/>
            <person name="Wang A."/>
            <person name="Jiang F."/>
            <person name="Liu H."/>
            <person name="Zhao H."/>
            <person name="Xu D."/>
            <person name="Zhang Y."/>
        </authorList>
    </citation>
    <scope>NUCLEOTIDE SEQUENCE [LARGE SCALE GENOMIC DNA]</scope>
    <source>
        <strain evidence="2">cv. Yunnan</strain>
        <tissue evidence="1">Leaves</tissue>
    </source>
</reference>
<comment type="caution">
    <text evidence="1">The sequence shown here is derived from an EMBL/GenBank/DDBJ whole genome shotgun (WGS) entry which is preliminary data.</text>
</comment>
<dbReference type="Proteomes" id="UP001056120">
    <property type="component" value="Linkage Group LG16"/>
</dbReference>